<keyword evidence="3" id="KW-1185">Reference proteome</keyword>
<evidence type="ECO:0008006" key="4">
    <source>
        <dbReference type="Google" id="ProtNLM"/>
    </source>
</evidence>
<sequence length="102" mass="11114">MSSTSEEKYLQSKVGFGCHNIYEACCNPLFCFLSVSTRSARMANVCSCIFSSLSCNARSSLLSFTLFFSISLITFTIASTLSSFLFFSGGTLCSTSFVRLPC</sequence>
<keyword evidence="1" id="KW-0472">Membrane</keyword>
<evidence type="ECO:0000313" key="3">
    <source>
        <dbReference type="Proteomes" id="UP000268093"/>
    </source>
</evidence>
<name>A0A433CX05_9FUNG</name>
<dbReference type="Proteomes" id="UP000268093">
    <property type="component" value="Unassembled WGS sequence"/>
</dbReference>
<reference evidence="2 3" key="1">
    <citation type="journal article" date="2018" name="New Phytol.">
        <title>Phylogenomics of Endogonaceae and evolution of mycorrhizas within Mucoromycota.</title>
        <authorList>
            <person name="Chang Y."/>
            <person name="Desiro A."/>
            <person name="Na H."/>
            <person name="Sandor L."/>
            <person name="Lipzen A."/>
            <person name="Clum A."/>
            <person name="Barry K."/>
            <person name="Grigoriev I.V."/>
            <person name="Martin F.M."/>
            <person name="Stajich J.E."/>
            <person name="Smith M.E."/>
            <person name="Bonito G."/>
            <person name="Spatafora J.W."/>
        </authorList>
    </citation>
    <scope>NUCLEOTIDE SEQUENCE [LARGE SCALE GENOMIC DNA]</scope>
    <source>
        <strain evidence="2 3">GMNB39</strain>
    </source>
</reference>
<keyword evidence="1" id="KW-0812">Transmembrane</keyword>
<accession>A0A433CX05</accession>
<dbReference type="AlphaFoldDB" id="A0A433CX05"/>
<proteinExistence type="predicted"/>
<comment type="caution">
    <text evidence="2">The sequence shown here is derived from an EMBL/GenBank/DDBJ whole genome shotgun (WGS) entry which is preliminary data.</text>
</comment>
<organism evidence="2 3">
    <name type="scientific">Jimgerdemannia flammicorona</name>
    <dbReference type="NCBI Taxonomy" id="994334"/>
    <lineage>
        <taxon>Eukaryota</taxon>
        <taxon>Fungi</taxon>
        <taxon>Fungi incertae sedis</taxon>
        <taxon>Mucoromycota</taxon>
        <taxon>Mucoromycotina</taxon>
        <taxon>Endogonomycetes</taxon>
        <taxon>Endogonales</taxon>
        <taxon>Endogonaceae</taxon>
        <taxon>Jimgerdemannia</taxon>
    </lineage>
</organism>
<gene>
    <name evidence="2" type="ORF">BC936DRAFT_137588</name>
</gene>
<protein>
    <recommendedName>
        <fullName evidence="4">Transmembrane protein</fullName>
    </recommendedName>
</protein>
<keyword evidence="1" id="KW-1133">Transmembrane helix</keyword>
<dbReference type="EMBL" id="RBNI01011649">
    <property type="protein sequence ID" value="RUP43111.1"/>
    <property type="molecule type" value="Genomic_DNA"/>
</dbReference>
<feature type="transmembrane region" description="Helical" evidence="1">
    <location>
        <begin position="61"/>
        <end position="87"/>
    </location>
</feature>
<evidence type="ECO:0000313" key="2">
    <source>
        <dbReference type="EMBL" id="RUP43111.1"/>
    </source>
</evidence>
<evidence type="ECO:0000256" key="1">
    <source>
        <dbReference type="SAM" id="Phobius"/>
    </source>
</evidence>